<gene>
    <name evidence="3" type="ORF">EV03_1407</name>
</gene>
<keyword evidence="2" id="KW-0812">Transmembrane</keyword>
<name>A0A0A2C1I5_PROMR</name>
<feature type="compositionally biased region" description="Basic residues" evidence="1">
    <location>
        <begin position="1"/>
        <end position="12"/>
    </location>
</feature>
<feature type="region of interest" description="Disordered" evidence="1">
    <location>
        <begin position="1"/>
        <end position="26"/>
    </location>
</feature>
<evidence type="ECO:0000313" key="3">
    <source>
        <dbReference type="EMBL" id="KGG20206.1"/>
    </source>
</evidence>
<dbReference type="AlphaFoldDB" id="A0A0A2C1I5"/>
<feature type="transmembrane region" description="Helical" evidence="2">
    <location>
        <begin position="48"/>
        <end position="67"/>
    </location>
</feature>
<reference evidence="4" key="1">
    <citation type="journal article" date="2014" name="Sci. Data">
        <title>Genomes of diverse isolates of the marine cyanobacterium Prochlorococcus.</title>
        <authorList>
            <person name="Biller S."/>
            <person name="Berube P."/>
            <person name="Thompson J."/>
            <person name="Kelly L."/>
            <person name="Roggensack S."/>
            <person name="Awad L."/>
            <person name="Roache-Johnson K."/>
            <person name="Ding H."/>
            <person name="Giovannoni S.J."/>
            <person name="Moore L.R."/>
            <person name="Chisholm S.W."/>
        </authorList>
    </citation>
    <scope>NUCLEOTIDE SEQUENCE [LARGE SCALE GENOMIC DNA]</scope>
    <source>
        <strain evidence="4">PAC1</strain>
    </source>
</reference>
<keyword evidence="2" id="KW-1133">Transmembrane helix</keyword>
<sequence>MGEAKRNKKHGFIPKTSKTSEKKELLKEPKGRLISWSPWPPANFKTRYPAFPLVTTVLILIILRWFTLAN</sequence>
<organism evidence="3 4">
    <name type="scientific">Prochlorococcus marinus str. PAC1</name>
    <dbReference type="NCBI Taxonomy" id="59924"/>
    <lineage>
        <taxon>Bacteria</taxon>
        <taxon>Bacillati</taxon>
        <taxon>Cyanobacteriota</taxon>
        <taxon>Cyanophyceae</taxon>
        <taxon>Synechococcales</taxon>
        <taxon>Prochlorococcaceae</taxon>
        <taxon>Prochlorococcus</taxon>
    </lineage>
</organism>
<dbReference type="RefSeq" id="WP_036906426.1">
    <property type="nucleotide sequence ID" value="NZ_CP138967.1"/>
</dbReference>
<comment type="caution">
    <text evidence="3">The sequence shown here is derived from an EMBL/GenBank/DDBJ whole genome shotgun (WGS) entry which is preliminary data.</text>
</comment>
<dbReference type="Proteomes" id="UP000030392">
    <property type="component" value="Unassembled WGS sequence"/>
</dbReference>
<proteinExistence type="predicted"/>
<accession>A0A0A2C1I5</accession>
<dbReference type="EMBL" id="JNAX01000013">
    <property type="protein sequence ID" value="KGG20206.1"/>
    <property type="molecule type" value="Genomic_DNA"/>
</dbReference>
<evidence type="ECO:0000256" key="2">
    <source>
        <dbReference type="SAM" id="Phobius"/>
    </source>
</evidence>
<protein>
    <submittedName>
        <fullName evidence="3">Uncharacterized protein</fullName>
    </submittedName>
</protein>
<evidence type="ECO:0000313" key="4">
    <source>
        <dbReference type="Proteomes" id="UP000030392"/>
    </source>
</evidence>
<evidence type="ECO:0000256" key="1">
    <source>
        <dbReference type="SAM" id="MobiDB-lite"/>
    </source>
</evidence>
<keyword evidence="2" id="KW-0472">Membrane</keyword>